<gene>
    <name evidence="7" type="ORF">SAMN05660909_02271</name>
</gene>
<evidence type="ECO:0000256" key="4">
    <source>
        <dbReference type="ARBA" id="ARBA00023284"/>
    </source>
</evidence>
<evidence type="ECO:0000313" key="8">
    <source>
        <dbReference type="Proteomes" id="UP000199656"/>
    </source>
</evidence>
<accession>A0A1H4BT52</accession>
<keyword evidence="4" id="KW-0676">Redox-active center</keyword>
<dbReference type="SUPFAM" id="SSF52833">
    <property type="entry name" value="Thioredoxin-like"/>
    <property type="match status" value="1"/>
</dbReference>
<dbReference type="InterPro" id="IPR013766">
    <property type="entry name" value="Thioredoxin_domain"/>
</dbReference>
<dbReference type="GO" id="GO:0016853">
    <property type="term" value="F:isomerase activity"/>
    <property type="evidence" value="ECO:0007669"/>
    <property type="project" value="UniProtKB-KW"/>
</dbReference>
<feature type="signal peptide" evidence="5">
    <location>
        <begin position="1"/>
        <end position="19"/>
    </location>
</feature>
<dbReference type="InterPro" id="IPR050553">
    <property type="entry name" value="Thioredoxin_ResA/DsbE_sf"/>
</dbReference>
<dbReference type="InterPro" id="IPR000866">
    <property type="entry name" value="AhpC/TSA"/>
</dbReference>
<dbReference type="GO" id="GO:0016209">
    <property type="term" value="F:antioxidant activity"/>
    <property type="evidence" value="ECO:0007669"/>
    <property type="project" value="InterPro"/>
</dbReference>
<dbReference type="OrthoDB" id="750178at2"/>
<proteinExistence type="predicted"/>
<keyword evidence="3" id="KW-1015">Disulfide bond</keyword>
<dbReference type="RefSeq" id="WP_089761628.1">
    <property type="nucleotide sequence ID" value="NZ_BKAT01000011.1"/>
</dbReference>
<evidence type="ECO:0000256" key="2">
    <source>
        <dbReference type="ARBA" id="ARBA00022748"/>
    </source>
</evidence>
<dbReference type="InterPro" id="IPR025380">
    <property type="entry name" value="DUF4369"/>
</dbReference>
<dbReference type="PANTHER" id="PTHR42852">
    <property type="entry name" value="THIOL:DISULFIDE INTERCHANGE PROTEIN DSBE"/>
    <property type="match status" value="1"/>
</dbReference>
<dbReference type="AlphaFoldDB" id="A0A1H4BT52"/>
<reference evidence="8" key="1">
    <citation type="submission" date="2016-10" db="EMBL/GenBank/DDBJ databases">
        <authorList>
            <person name="Varghese N."/>
            <person name="Submissions S."/>
        </authorList>
    </citation>
    <scope>NUCLEOTIDE SEQUENCE [LARGE SCALE GENOMIC DNA]</scope>
    <source>
        <strain evidence="8">DSM 23920</strain>
    </source>
</reference>
<protein>
    <submittedName>
        <fullName evidence="7">Thiol-disulfide isomerase or thioredoxin</fullName>
    </submittedName>
</protein>
<evidence type="ECO:0000256" key="1">
    <source>
        <dbReference type="ARBA" id="ARBA00004196"/>
    </source>
</evidence>
<evidence type="ECO:0000256" key="5">
    <source>
        <dbReference type="SAM" id="SignalP"/>
    </source>
</evidence>
<dbReference type="Pfam" id="PF00578">
    <property type="entry name" value="AhpC-TSA"/>
    <property type="match status" value="1"/>
</dbReference>
<dbReference type="GO" id="GO:0017004">
    <property type="term" value="P:cytochrome complex assembly"/>
    <property type="evidence" value="ECO:0007669"/>
    <property type="project" value="UniProtKB-KW"/>
</dbReference>
<comment type="subcellular location">
    <subcellularLocation>
        <location evidence="1">Cell envelope</location>
    </subcellularLocation>
</comment>
<feature type="domain" description="Thioredoxin" evidence="6">
    <location>
        <begin position="239"/>
        <end position="385"/>
    </location>
</feature>
<dbReference type="STRING" id="408074.SAMN05660909_02271"/>
<name>A0A1H4BT52_9BACT</name>
<keyword evidence="5" id="KW-0732">Signal</keyword>
<organism evidence="7 8">
    <name type="scientific">Chitinophaga terrae</name>
    <name type="common">ex Kim and Jung 2007</name>
    <dbReference type="NCBI Taxonomy" id="408074"/>
    <lineage>
        <taxon>Bacteria</taxon>
        <taxon>Pseudomonadati</taxon>
        <taxon>Bacteroidota</taxon>
        <taxon>Chitinophagia</taxon>
        <taxon>Chitinophagales</taxon>
        <taxon>Chitinophagaceae</taxon>
        <taxon>Chitinophaga</taxon>
    </lineage>
</organism>
<dbReference type="PANTHER" id="PTHR42852:SF6">
    <property type="entry name" value="THIOL:DISULFIDE INTERCHANGE PROTEIN DSBE"/>
    <property type="match status" value="1"/>
</dbReference>
<dbReference type="Pfam" id="PF14289">
    <property type="entry name" value="DUF4369"/>
    <property type="match status" value="1"/>
</dbReference>
<keyword evidence="2" id="KW-0201">Cytochrome c-type biogenesis</keyword>
<dbReference type="GO" id="GO:0016491">
    <property type="term" value="F:oxidoreductase activity"/>
    <property type="evidence" value="ECO:0007669"/>
    <property type="project" value="InterPro"/>
</dbReference>
<dbReference type="Proteomes" id="UP000199656">
    <property type="component" value="Unassembled WGS sequence"/>
</dbReference>
<dbReference type="PROSITE" id="PS51352">
    <property type="entry name" value="THIOREDOXIN_2"/>
    <property type="match status" value="1"/>
</dbReference>
<evidence type="ECO:0000259" key="6">
    <source>
        <dbReference type="PROSITE" id="PS51352"/>
    </source>
</evidence>
<dbReference type="InterPro" id="IPR036249">
    <property type="entry name" value="Thioredoxin-like_sf"/>
</dbReference>
<sequence>MKKNLLLLFCLLIAASGFAREGFTLRIKLRDNKNYKPWLVYIENNKRKVDSTYSLEKGYMVMKGKVDEPVIAFLSLKGNPALDLTVAGELIPAPMLGFVLSNDEITISGDADKFYSASVKGGKGNKEWETIRDRENKIKEENWTAIRKAAAAYEPGAAAGFRKVVNKIYAARSEEERAMQQSFTAAYPNSILSVYYLYRNYIFLQDDTLKTAYNNLGPNARKSFYGRVIGDKLASVEATAIGKPAIDLRKKDANGNEVSLATLKGRYVLLDFWGTWCHSCRASHPHLKELYSKYKPEGLEIVGIASENGNDLEKNRKGWLEAIEQDGINWVNVLNNEGIAEFDAVNAYGIAAFPTKILLDKEGRIIGRWIGSSEELDKKLKEVFGK</sequence>
<evidence type="ECO:0000313" key="7">
    <source>
        <dbReference type="EMBL" id="SEA51274.1"/>
    </source>
</evidence>
<feature type="chain" id="PRO_5011627721" evidence="5">
    <location>
        <begin position="20"/>
        <end position="386"/>
    </location>
</feature>
<dbReference type="GO" id="GO:0030313">
    <property type="term" value="C:cell envelope"/>
    <property type="evidence" value="ECO:0007669"/>
    <property type="project" value="UniProtKB-SubCell"/>
</dbReference>
<dbReference type="EMBL" id="FNRL01000008">
    <property type="protein sequence ID" value="SEA51274.1"/>
    <property type="molecule type" value="Genomic_DNA"/>
</dbReference>
<keyword evidence="7" id="KW-0413">Isomerase</keyword>
<dbReference type="Gene3D" id="3.40.30.10">
    <property type="entry name" value="Glutaredoxin"/>
    <property type="match status" value="1"/>
</dbReference>
<dbReference type="CDD" id="cd02966">
    <property type="entry name" value="TlpA_like_family"/>
    <property type="match status" value="1"/>
</dbReference>
<evidence type="ECO:0000256" key="3">
    <source>
        <dbReference type="ARBA" id="ARBA00023157"/>
    </source>
</evidence>
<keyword evidence="8" id="KW-1185">Reference proteome</keyword>